<name>A0A974HE13_XENLA</name>
<dbReference type="EMBL" id="CM004477">
    <property type="protein sequence ID" value="OCT74478.1"/>
    <property type="molecule type" value="Genomic_DNA"/>
</dbReference>
<evidence type="ECO:0000313" key="1">
    <source>
        <dbReference type="EMBL" id="OCT74478.1"/>
    </source>
</evidence>
<gene>
    <name evidence="1" type="ORF">XELAEV_18033457mg</name>
</gene>
<reference evidence="2" key="1">
    <citation type="journal article" date="2016" name="Nature">
        <title>Genome evolution in the allotetraploid frog Xenopus laevis.</title>
        <authorList>
            <person name="Session A.M."/>
            <person name="Uno Y."/>
            <person name="Kwon T."/>
            <person name="Chapman J.A."/>
            <person name="Toyoda A."/>
            <person name="Takahashi S."/>
            <person name="Fukui A."/>
            <person name="Hikosaka A."/>
            <person name="Suzuki A."/>
            <person name="Kondo M."/>
            <person name="van Heeringen S.J."/>
            <person name="Quigley I."/>
            <person name="Heinz S."/>
            <person name="Ogino H."/>
            <person name="Ochi H."/>
            <person name="Hellsten U."/>
            <person name="Lyons J.B."/>
            <person name="Simakov O."/>
            <person name="Putnam N."/>
            <person name="Stites J."/>
            <person name="Kuroki Y."/>
            <person name="Tanaka T."/>
            <person name="Michiue T."/>
            <person name="Watanabe M."/>
            <person name="Bogdanovic O."/>
            <person name="Lister R."/>
            <person name="Georgiou G."/>
            <person name="Paranjpe S.S."/>
            <person name="van Kruijsbergen I."/>
            <person name="Shu S."/>
            <person name="Carlson J."/>
            <person name="Kinoshita T."/>
            <person name="Ohta Y."/>
            <person name="Mawaribuchi S."/>
            <person name="Jenkins J."/>
            <person name="Grimwood J."/>
            <person name="Schmutz J."/>
            <person name="Mitros T."/>
            <person name="Mozaffari S.V."/>
            <person name="Suzuki Y."/>
            <person name="Haramoto Y."/>
            <person name="Yamamoto T.S."/>
            <person name="Takagi C."/>
            <person name="Heald R."/>
            <person name="Miller K."/>
            <person name="Haudenschild C."/>
            <person name="Kitzman J."/>
            <person name="Nakayama T."/>
            <person name="Izutsu Y."/>
            <person name="Robert J."/>
            <person name="Fortriede J."/>
            <person name="Burns K."/>
            <person name="Lotay V."/>
            <person name="Karimi K."/>
            <person name="Yasuoka Y."/>
            <person name="Dichmann D.S."/>
            <person name="Flajnik M.F."/>
            <person name="Houston D.W."/>
            <person name="Shendure J."/>
            <person name="DuPasquier L."/>
            <person name="Vize P.D."/>
            <person name="Zorn A.M."/>
            <person name="Ito M."/>
            <person name="Marcotte E.M."/>
            <person name="Wallingford J.B."/>
            <person name="Ito Y."/>
            <person name="Asashima M."/>
            <person name="Ueno N."/>
            <person name="Matsuda Y."/>
            <person name="Veenstra G.J."/>
            <person name="Fujiyama A."/>
            <person name="Harland R.M."/>
            <person name="Taira M."/>
            <person name="Rokhsar D.S."/>
        </authorList>
    </citation>
    <scope>NUCLEOTIDE SEQUENCE [LARGE SCALE GENOMIC DNA]</scope>
    <source>
        <strain evidence="2">J</strain>
    </source>
</reference>
<evidence type="ECO:0000313" key="2">
    <source>
        <dbReference type="Proteomes" id="UP000694892"/>
    </source>
</evidence>
<accession>A0A974HE13</accession>
<dbReference type="AlphaFoldDB" id="A0A974HE13"/>
<organism evidence="1 2">
    <name type="scientific">Xenopus laevis</name>
    <name type="common">African clawed frog</name>
    <dbReference type="NCBI Taxonomy" id="8355"/>
    <lineage>
        <taxon>Eukaryota</taxon>
        <taxon>Metazoa</taxon>
        <taxon>Chordata</taxon>
        <taxon>Craniata</taxon>
        <taxon>Vertebrata</taxon>
        <taxon>Euteleostomi</taxon>
        <taxon>Amphibia</taxon>
        <taxon>Batrachia</taxon>
        <taxon>Anura</taxon>
        <taxon>Pipoidea</taxon>
        <taxon>Pipidae</taxon>
        <taxon>Xenopodinae</taxon>
        <taxon>Xenopus</taxon>
        <taxon>Xenopus</taxon>
    </lineage>
</organism>
<sequence length="68" mass="7852">MAVAWSVHWVSFLFYFLSHSDLHLVPFTALRTRSYLHSTTSVYYFTAHASGGSDRANDVSNVQFQYFI</sequence>
<dbReference type="Proteomes" id="UP000694892">
    <property type="component" value="Chromosome 6S"/>
</dbReference>
<protein>
    <submittedName>
        <fullName evidence="1">Uncharacterized protein</fullName>
    </submittedName>
</protein>
<proteinExistence type="predicted"/>